<comment type="caution">
    <text evidence="1">The sequence shown here is derived from an EMBL/GenBank/DDBJ whole genome shotgun (WGS) entry which is preliminary data.</text>
</comment>
<dbReference type="RefSeq" id="WP_243358015.1">
    <property type="nucleotide sequence ID" value="NZ_JALGBH010000001.1"/>
</dbReference>
<keyword evidence="2" id="KW-1185">Reference proteome</keyword>
<proteinExistence type="predicted"/>
<reference evidence="1" key="1">
    <citation type="submission" date="2022-03" db="EMBL/GenBank/DDBJ databases">
        <authorList>
            <person name="Woo C.Y."/>
        </authorList>
    </citation>
    <scope>NUCLEOTIDE SEQUENCE</scope>
    <source>
        <strain evidence="1">CYS-01</strain>
    </source>
</reference>
<dbReference type="EMBL" id="JALGBH010000001">
    <property type="protein sequence ID" value="MCJ0741402.1"/>
    <property type="molecule type" value="Genomic_DNA"/>
</dbReference>
<accession>A0ABS9ZSQ6</accession>
<dbReference type="Proteomes" id="UP001165460">
    <property type="component" value="Unassembled WGS sequence"/>
</dbReference>
<name>A0ABS9ZSQ6_9SPHI</name>
<sequence length="190" mass="22349">MKKIIYLFMLVSLCSCKDQKTKDIEKMQASVDKALKDAIFKQNLEADIKEFSFVKVDTLNENKLDSLRMFNNQKHIDYLLDESKRYIALMKNELSQMELQQSIGMTEGVNISKRDFEEHKNKATMLSDSVSYYQNINDGIEKRIQTRKNPKTIYELKMFVKMILKKGKETGNILDTTYHHFDENINLIKD</sequence>
<evidence type="ECO:0000313" key="2">
    <source>
        <dbReference type="Proteomes" id="UP001165460"/>
    </source>
</evidence>
<organism evidence="1 2">
    <name type="scientific">Pedobacter montanisoli</name>
    <dbReference type="NCBI Taxonomy" id="2923277"/>
    <lineage>
        <taxon>Bacteria</taxon>
        <taxon>Pseudomonadati</taxon>
        <taxon>Bacteroidota</taxon>
        <taxon>Sphingobacteriia</taxon>
        <taxon>Sphingobacteriales</taxon>
        <taxon>Sphingobacteriaceae</taxon>
        <taxon>Pedobacter</taxon>
    </lineage>
</organism>
<dbReference type="PROSITE" id="PS51257">
    <property type="entry name" value="PROKAR_LIPOPROTEIN"/>
    <property type="match status" value="1"/>
</dbReference>
<gene>
    <name evidence="1" type="ORF">MMF97_01685</name>
</gene>
<protein>
    <recommendedName>
        <fullName evidence="3">Transposase</fullName>
    </recommendedName>
</protein>
<evidence type="ECO:0000313" key="1">
    <source>
        <dbReference type="EMBL" id="MCJ0741402.1"/>
    </source>
</evidence>
<evidence type="ECO:0008006" key="3">
    <source>
        <dbReference type="Google" id="ProtNLM"/>
    </source>
</evidence>